<dbReference type="InterPro" id="IPR011032">
    <property type="entry name" value="GroES-like_sf"/>
</dbReference>
<organism evidence="8">
    <name type="scientific">marine metagenome</name>
    <dbReference type="NCBI Taxonomy" id="408172"/>
    <lineage>
        <taxon>unclassified sequences</taxon>
        <taxon>metagenomes</taxon>
        <taxon>ecological metagenomes</taxon>
    </lineage>
</organism>
<dbReference type="GO" id="GO:0008270">
    <property type="term" value="F:zinc ion binding"/>
    <property type="evidence" value="ECO:0007669"/>
    <property type="project" value="InterPro"/>
</dbReference>
<dbReference type="PROSITE" id="PS00059">
    <property type="entry name" value="ADH_ZINC"/>
    <property type="match status" value="1"/>
</dbReference>
<protein>
    <recommendedName>
        <fullName evidence="9">Enoyl reductase (ER) domain-containing protein</fullName>
    </recommendedName>
</protein>
<feature type="domain" description="Alcohol dehydrogenase-like N-terminal" evidence="7">
    <location>
        <begin position="28"/>
        <end position="133"/>
    </location>
</feature>
<dbReference type="FunFam" id="3.40.50.720:FF:000003">
    <property type="entry name" value="S-(hydroxymethyl)glutathione dehydrogenase"/>
    <property type="match status" value="1"/>
</dbReference>
<dbReference type="EMBL" id="UINC01009630">
    <property type="protein sequence ID" value="SVA43152.1"/>
    <property type="molecule type" value="Genomic_DNA"/>
</dbReference>
<dbReference type="Gene3D" id="3.90.180.10">
    <property type="entry name" value="Medium-chain alcohol dehydrogenases, catalytic domain"/>
    <property type="match status" value="1"/>
</dbReference>
<evidence type="ECO:0000256" key="3">
    <source>
        <dbReference type="ARBA" id="ARBA00022723"/>
    </source>
</evidence>
<dbReference type="Gene3D" id="3.40.50.720">
    <property type="entry name" value="NAD(P)-binding Rossmann-like Domain"/>
    <property type="match status" value="1"/>
</dbReference>
<dbReference type="InterPro" id="IPR013149">
    <property type="entry name" value="ADH-like_C"/>
</dbReference>
<evidence type="ECO:0000259" key="7">
    <source>
        <dbReference type="Pfam" id="PF08240"/>
    </source>
</evidence>
<keyword evidence="3" id="KW-0479">Metal-binding</keyword>
<evidence type="ECO:0000259" key="6">
    <source>
        <dbReference type="Pfam" id="PF00107"/>
    </source>
</evidence>
<name>A0A381VS47_9ZZZZ</name>
<dbReference type="GO" id="GO:0016491">
    <property type="term" value="F:oxidoreductase activity"/>
    <property type="evidence" value="ECO:0007669"/>
    <property type="project" value="UniProtKB-KW"/>
</dbReference>
<dbReference type="Pfam" id="PF08240">
    <property type="entry name" value="ADH_N"/>
    <property type="match status" value="1"/>
</dbReference>
<dbReference type="InterPro" id="IPR013154">
    <property type="entry name" value="ADH-like_N"/>
</dbReference>
<evidence type="ECO:0000313" key="8">
    <source>
        <dbReference type="EMBL" id="SVA43152.1"/>
    </source>
</evidence>
<dbReference type="InterPro" id="IPR036291">
    <property type="entry name" value="NAD(P)-bd_dom_sf"/>
</dbReference>
<comment type="similarity">
    <text evidence="2">Belongs to the zinc-containing alcohol dehydrogenase family.</text>
</comment>
<evidence type="ECO:0000256" key="2">
    <source>
        <dbReference type="ARBA" id="ARBA00008072"/>
    </source>
</evidence>
<keyword evidence="4" id="KW-0862">Zinc</keyword>
<evidence type="ECO:0000256" key="1">
    <source>
        <dbReference type="ARBA" id="ARBA00001947"/>
    </source>
</evidence>
<accession>A0A381VS47</accession>
<evidence type="ECO:0000256" key="5">
    <source>
        <dbReference type="ARBA" id="ARBA00023002"/>
    </source>
</evidence>
<dbReference type="AlphaFoldDB" id="A0A381VS47"/>
<comment type="cofactor">
    <cofactor evidence="1">
        <name>Zn(2+)</name>
        <dbReference type="ChEBI" id="CHEBI:29105"/>
    </cofactor>
</comment>
<dbReference type="SUPFAM" id="SSF51735">
    <property type="entry name" value="NAD(P)-binding Rossmann-fold domains"/>
    <property type="match status" value="1"/>
</dbReference>
<dbReference type="PANTHER" id="PTHR43350">
    <property type="entry name" value="NAD-DEPENDENT ALCOHOL DEHYDROGENASE"/>
    <property type="match status" value="1"/>
</dbReference>
<feature type="domain" description="Alcohol dehydrogenase-like C-terminal" evidence="6">
    <location>
        <begin position="175"/>
        <end position="322"/>
    </location>
</feature>
<dbReference type="Pfam" id="PF00107">
    <property type="entry name" value="ADH_zinc_N"/>
    <property type="match status" value="1"/>
</dbReference>
<reference evidence="8" key="1">
    <citation type="submission" date="2018-05" db="EMBL/GenBank/DDBJ databases">
        <authorList>
            <person name="Lanie J.A."/>
            <person name="Ng W.-L."/>
            <person name="Kazmierczak K.M."/>
            <person name="Andrzejewski T.M."/>
            <person name="Davidsen T.M."/>
            <person name="Wayne K.J."/>
            <person name="Tettelin H."/>
            <person name="Glass J.I."/>
            <person name="Rusch D."/>
            <person name="Podicherti R."/>
            <person name="Tsui H.-C.T."/>
            <person name="Winkler M.E."/>
        </authorList>
    </citation>
    <scope>NUCLEOTIDE SEQUENCE</scope>
</reference>
<sequence length="365" mass="38564">MPTHAQVVVLPEETGPLQIQDVVLPDPGPTQVVVQQYASGVCHSQLHQMHRPRKSPVLLGHESTGIVIGKGTDVTHLDEGDTVLVTWVPRDATNTDTTPSAAILDVHGGQAISQNVFTWADHTIADQQFVVKADASIKKDVTAIIGCAVMTGAGAVINTANVQRGDSVAIFGVGGVGLSAVVGAKMCGANPIIAVDLDDEKLAFAKRFGATHGINASQVDAIASIHELTGKPEQTSFAHRPVTGVDFAFDCIGLKQTMEQIVPACRGGHFGARQGGTAVLVGVPSTTVELNAIEILVQEKQFRGSIGGSCSPERDFPMFLDWHANGDLDLESMVTERFSIDAINEATTALEEGRISGRAILEFQH</sequence>
<dbReference type="SUPFAM" id="SSF50129">
    <property type="entry name" value="GroES-like"/>
    <property type="match status" value="1"/>
</dbReference>
<evidence type="ECO:0008006" key="9">
    <source>
        <dbReference type="Google" id="ProtNLM"/>
    </source>
</evidence>
<keyword evidence="5" id="KW-0560">Oxidoreductase</keyword>
<evidence type="ECO:0000256" key="4">
    <source>
        <dbReference type="ARBA" id="ARBA00022833"/>
    </source>
</evidence>
<dbReference type="PANTHER" id="PTHR43350:SF21">
    <property type="entry name" value="S-NITROSOMYCOTHIOL REDUCTASE MSCR"/>
    <property type="match status" value="1"/>
</dbReference>
<proteinExistence type="inferred from homology"/>
<dbReference type="InterPro" id="IPR002328">
    <property type="entry name" value="ADH_Zn_CS"/>
</dbReference>
<gene>
    <name evidence="8" type="ORF">METZ01_LOCUS96006</name>
</gene>